<sequence length="892" mass="100191">MITPKSLLSFLSEAADSEAAQQAKEMGLTSAGYGNWRDRSGNVVAKTVDGQLVMIDAKADPMARPAAPEEEMPPEEEEEPQFVEPDPDMVEKVAKGLSGGRYNIASAQRKKELLASARQILINKQIQDAQMQADAEAQAAAQNPPEPTPEELAQQQADMELQQQNAVMDTELKAQSVENGKLDLQMKKDQMKQQKEAEKEAKAMDKLAKKAEAQKQAEAEAAAPPPMPQGVAPDAPPLPEEEMVVPDELDALLGAIRGGNEKKTSSVLGKIQKKIGKKSAPKAKAKPKKTPKVQTDRRIPVAAVDRTDVPQFQSEALSQMNAYLSENRQREEDDYYRGAAIEAVREQHGEAFYYFDEPNGVVTEINTPQGAADLMEWSTNSSNKLIGKSLKPFWKEVDNFHNNWADPELRDENNYEQIIEVTRPNRGKIPDSVVDSEWKKLKNAERKQLAEMGLGGAGGRANMFLKTDKDREKRGKSILKVYLEQGGRDAWLGSSDTNPISWKDMTVDHVHSEGDVQFWQAECVKRGMDPKDYQALANDPEVNYVMTRFGFNGAQKRDNSMDKLYTEMEKKYYSKGKNEVDSLTRGNAEKKMRKQLREQEYYAPLVQNLKAAVQSGNFTPEVYNELFDTYKKGRSELETSNGPRTDRSQMIMGRNESTDPWRSLAERSLFGYKIFAGDGLRAKKGGQIAGWSGVGGTTSGSNVADGEAPSYPFEDTAMDFYFDPIRRMALSSPENQKKADSIHKYTQFMGNAFVTGKIGSQEWHNYLTQSSQMMHEMLPDEWKGEYEAERGQEYLSTINRTLNKLNKGQDDLEGDNYAPDRNITELFKNSPQKSLADQGIEIMRSMMDPENFNAVDYYDRGNLYEGFENLGLLSGRGDVIMERFQNKRRNEI</sequence>
<feature type="compositionally biased region" description="Acidic residues" evidence="1">
    <location>
        <begin position="68"/>
        <end position="87"/>
    </location>
</feature>
<name>A0A0E3ERJ3_9CAUD</name>
<evidence type="ECO:0000313" key="2">
    <source>
        <dbReference type="EMBL" id="AIX16707.1"/>
    </source>
</evidence>
<dbReference type="EMBL" id="KJ019037">
    <property type="protein sequence ID" value="AIX16707.1"/>
    <property type="molecule type" value="Genomic_DNA"/>
</dbReference>
<reference evidence="2 3" key="1">
    <citation type="submission" date="2013-12" db="EMBL/GenBank/DDBJ databases">
        <title>Ecological redundancy of diverse viral populations within a natural community.</title>
        <authorList>
            <person name="Gregory A.C."/>
            <person name="LaButti K."/>
            <person name="Copeland A."/>
            <person name="Woyke T."/>
            <person name="Sullivan M.B."/>
        </authorList>
    </citation>
    <scope>NUCLEOTIDE SEQUENCE [LARGE SCALE GENOMIC DNA]</scope>
    <source>
        <strain evidence="2">Syn7803C58</strain>
    </source>
</reference>
<feature type="compositionally biased region" description="Pro residues" evidence="1">
    <location>
        <begin position="223"/>
        <end position="238"/>
    </location>
</feature>
<feature type="compositionally biased region" description="Low complexity" evidence="1">
    <location>
        <begin position="150"/>
        <end position="162"/>
    </location>
</feature>
<protein>
    <submittedName>
        <fullName evidence="2">Cytitidyltransferase</fullName>
    </submittedName>
</protein>
<feature type="compositionally biased region" description="Low complexity" evidence="1">
    <location>
        <begin position="129"/>
        <end position="143"/>
    </location>
</feature>
<keyword evidence="2" id="KW-0808">Transferase</keyword>
<feature type="region of interest" description="Disordered" evidence="1">
    <location>
        <begin position="262"/>
        <end position="296"/>
    </location>
</feature>
<feature type="region of interest" description="Disordered" evidence="1">
    <location>
        <begin position="129"/>
        <end position="162"/>
    </location>
</feature>
<feature type="compositionally biased region" description="Basic and acidic residues" evidence="1">
    <location>
        <begin position="180"/>
        <end position="218"/>
    </location>
</feature>
<gene>
    <name evidence="2" type="ORF">Syn7803C58_182</name>
</gene>
<proteinExistence type="predicted"/>
<evidence type="ECO:0000256" key="1">
    <source>
        <dbReference type="SAM" id="MobiDB-lite"/>
    </source>
</evidence>
<evidence type="ECO:0000313" key="3">
    <source>
        <dbReference type="Proteomes" id="UP000185318"/>
    </source>
</evidence>
<organism evidence="2 3">
    <name type="scientific">Synechococcus phage ACG-2014f</name>
    <dbReference type="NCBI Taxonomy" id="1493511"/>
    <lineage>
        <taxon>Viruses</taxon>
        <taxon>Duplodnaviria</taxon>
        <taxon>Heunggongvirae</taxon>
        <taxon>Uroviricota</taxon>
        <taxon>Caudoviricetes</taxon>
        <taxon>Pantevenvirales</taxon>
        <taxon>Kyanoviridae</taxon>
        <taxon>Atlauavirus</taxon>
        <taxon>Atlauavirus tusconc8</taxon>
    </lineage>
</organism>
<accession>A0A0E3ERJ3</accession>
<feature type="compositionally biased region" description="Basic residues" evidence="1">
    <location>
        <begin position="271"/>
        <end position="291"/>
    </location>
</feature>
<feature type="region of interest" description="Disordered" evidence="1">
    <location>
        <begin position="178"/>
        <end position="241"/>
    </location>
</feature>
<dbReference type="Proteomes" id="UP000185318">
    <property type="component" value="Segment"/>
</dbReference>
<feature type="region of interest" description="Disordered" evidence="1">
    <location>
        <begin position="15"/>
        <end position="35"/>
    </location>
</feature>
<feature type="region of interest" description="Disordered" evidence="1">
    <location>
        <begin position="59"/>
        <end position="87"/>
    </location>
</feature>
<dbReference type="GO" id="GO:0016740">
    <property type="term" value="F:transferase activity"/>
    <property type="evidence" value="ECO:0007669"/>
    <property type="project" value="UniProtKB-KW"/>
</dbReference>